<keyword evidence="2" id="KW-1185">Reference proteome</keyword>
<sequence>MTLNTRLILVMFDRVVKAADNGNSLSFEVLHDEFTKCYKKLDFAEQGEFHEVTSKKFCIS</sequence>
<dbReference type="EMBL" id="MN988532">
    <property type="protein sequence ID" value="QIG73442.1"/>
    <property type="molecule type" value="Genomic_DNA"/>
</dbReference>
<reference evidence="1 2" key="1">
    <citation type="submission" date="2020-01" db="EMBL/GenBank/DDBJ databases">
        <title>Patterns of diversity and host range of bacteriophage communities associated with bean-nodulatin bacteria.</title>
        <authorList>
            <person name="Vann Cauwenberghe J."/>
            <person name="Santamaria R.I."/>
            <person name="Bustos P."/>
            <person name="Juarez S."/>
            <person name="Gonzalez V."/>
        </authorList>
    </citation>
    <scope>NUCLEOTIDE SEQUENCE [LARGE SCALE GENOMIC DNA]</scope>
    <source>
        <strain evidence="2">RHph</strain>
    </source>
</reference>
<gene>
    <name evidence="1" type="ORF">EVC04_005</name>
</gene>
<dbReference type="Proteomes" id="UP000615696">
    <property type="component" value="Segment"/>
</dbReference>
<name>A0A7S5R981_9CAUD</name>
<protein>
    <submittedName>
        <fullName evidence="1">Uncharacterized protein</fullName>
    </submittedName>
</protein>
<proteinExistence type="predicted"/>
<organism evidence="1 2">
    <name type="scientific">Rhizobium phage RHph_I1_9</name>
    <dbReference type="NCBI Taxonomy" id="2509729"/>
    <lineage>
        <taxon>Viruses</taxon>
        <taxon>Duplodnaviria</taxon>
        <taxon>Heunggongvirae</taxon>
        <taxon>Uroviricota</taxon>
        <taxon>Caudoviricetes</taxon>
        <taxon>Pootjesviridae</taxon>
        <taxon>Staniewskivirinae</taxon>
        <taxon>Trinifflemingvirus</taxon>
        <taxon>Trinifflemingvirus I19</taxon>
    </lineage>
</organism>
<evidence type="ECO:0000313" key="1">
    <source>
        <dbReference type="EMBL" id="QIG73442.1"/>
    </source>
</evidence>
<evidence type="ECO:0000313" key="2">
    <source>
        <dbReference type="Proteomes" id="UP000615696"/>
    </source>
</evidence>
<accession>A0A7S5R981</accession>